<feature type="compositionally biased region" description="Polar residues" evidence="1">
    <location>
        <begin position="171"/>
        <end position="180"/>
    </location>
</feature>
<dbReference type="InterPro" id="IPR036851">
    <property type="entry name" value="Chloroperoxidase-like_sf"/>
</dbReference>
<evidence type="ECO:0000313" key="4">
    <source>
        <dbReference type="EMBL" id="KZP08303.1"/>
    </source>
</evidence>
<organism evidence="4 5">
    <name type="scientific">Athelia psychrophila</name>
    <dbReference type="NCBI Taxonomy" id="1759441"/>
    <lineage>
        <taxon>Eukaryota</taxon>
        <taxon>Fungi</taxon>
        <taxon>Dikarya</taxon>
        <taxon>Basidiomycota</taxon>
        <taxon>Agaricomycotina</taxon>
        <taxon>Agaricomycetes</taxon>
        <taxon>Agaricomycetidae</taxon>
        <taxon>Atheliales</taxon>
        <taxon>Atheliaceae</taxon>
        <taxon>Athelia</taxon>
    </lineage>
</organism>
<evidence type="ECO:0000256" key="2">
    <source>
        <dbReference type="SAM" id="Phobius"/>
    </source>
</evidence>
<dbReference type="PROSITE" id="PS51405">
    <property type="entry name" value="HEME_HALOPEROXIDASE"/>
    <property type="match status" value="1"/>
</dbReference>
<evidence type="ECO:0000259" key="3">
    <source>
        <dbReference type="PROSITE" id="PS51405"/>
    </source>
</evidence>
<dbReference type="STRING" id="436010.A0A165X885"/>
<dbReference type="Pfam" id="PF01328">
    <property type="entry name" value="Peroxidase_2"/>
    <property type="match status" value="1"/>
</dbReference>
<dbReference type="GO" id="GO:0004601">
    <property type="term" value="F:peroxidase activity"/>
    <property type="evidence" value="ECO:0007669"/>
    <property type="project" value="InterPro"/>
</dbReference>
<keyword evidence="2" id="KW-0472">Membrane</keyword>
<dbReference type="Proteomes" id="UP000076532">
    <property type="component" value="Unassembled WGS sequence"/>
</dbReference>
<keyword evidence="5" id="KW-1185">Reference proteome</keyword>
<evidence type="ECO:0000256" key="1">
    <source>
        <dbReference type="SAM" id="MobiDB-lite"/>
    </source>
</evidence>
<keyword evidence="2" id="KW-1133">Transmembrane helix</keyword>
<feature type="region of interest" description="Disordered" evidence="1">
    <location>
        <begin position="155"/>
        <end position="188"/>
    </location>
</feature>
<name>A0A165X885_9AGAM</name>
<feature type="domain" description="Heme haloperoxidase family profile" evidence="3">
    <location>
        <begin position="16"/>
        <end position="196"/>
    </location>
</feature>
<gene>
    <name evidence="4" type="ORF">FIBSPDRAFT_964929</name>
</gene>
<feature type="transmembrane region" description="Helical" evidence="2">
    <location>
        <begin position="51"/>
        <end position="75"/>
    </location>
</feature>
<keyword evidence="2" id="KW-0812">Transmembrane</keyword>
<feature type="compositionally biased region" description="Low complexity" evidence="1">
    <location>
        <begin position="155"/>
        <end position="170"/>
    </location>
</feature>
<proteinExistence type="predicted"/>
<evidence type="ECO:0000313" key="5">
    <source>
        <dbReference type="Proteomes" id="UP000076532"/>
    </source>
</evidence>
<reference evidence="4 5" key="1">
    <citation type="journal article" date="2016" name="Mol. Biol. Evol.">
        <title>Comparative Genomics of Early-Diverging Mushroom-Forming Fungi Provides Insights into the Origins of Lignocellulose Decay Capabilities.</title>
        <authorList>
            <person name="Nagy L.G."/>
            <person name="Riley R."/>
            <person name="Tritt A."/>
            <person name="Adam C."/>
            <person name="Daum C."/>
            <person name="Floudas D."/>
            <person name="Sun H."/>
            <person name="Yadav J.S."/>
            <person name="Pangilinan J."/>
            <person name="Larsson K.H."/>
            <person name="Matsuura K."/>
            <person name="Barry K."/>
            <person name="Labutti K."/>
            <person name="Kuo R."/>
            <person name="Ohm R.A."/>
            <person name="Bhattacharya S.S."/>
            <person name="Shirouzu T."/>
            <person name="Yoshinaga Y."/>
            <person name="Martin F.M."/>
            <person name="Grigoriev I.V."/>
            <person name="Hibbett D.S."/>
        </authorList>
    </citation>
    <scope>NUCLEOTIDE SEQUENCE [LARGE SCALE GENOMIC DNA]</scope>
    <source>
        <strain evidence="4 5">CBS 109695</strain>
    </source>
</reference>
<protein>
    <recommendedName>
        <fullName evidence="3">Heme haloperoxidase family profile domain-containing protein</fullName>
    </recommendedName>
</protein>
<accession>A0A165X885</accession>
<dbReference type="EMBL" id="KV417725">
    <property type="protein sequence ID" value="KZP08303.1"/>
    <property type="molecule type" value="Genomic_DNA"/>
</dbReference>
<dbReference type="SUPFAM" id="SSF47571">
    <property type="entry name" value="Cloroperoxidase"/>
    <property type="match status" value="1"/>
</dbReference>
<dbReference type="Gene3D" id="1.10.489.10">
    <property type="entry name" value="Chloroperoxidase-like"/>
    <property type="match status" value="1"/>
</dbReference>
<sequence length="213" mass="23169">MIVHNHLRGTFPVNGTLNQYYPPQSGDVRALCPVLNTLVNRGYLPRNGQLIAIPIFACAFSPLLAWFLSLGSFLLPLQRTPLGRPDIARHDRIERGGSLVDRTTLLEEGGGESWRGDLMDAERVAKGACAEGERIPRAGRDTRGKMAIARHTFAAPVSSSSSDATPFSDVTWNPNSTPNTDGWKRSRSVGLVEVVSESEKMRDAMEGLGALQA</sequence>
<dbReference type="OrthoDB" id="407298at2759"/>
<dbReference type="AlphaFoldDB" id="A0A165X885"/>
<dbReference type="InterPro" id="IPR000028">
    <property type="entry name" value="Chloroperoxidase"/>
</dbReference>